<accession>I1I166</accession>
<reference evidence="2 3" key="1">
    <citation type="journal article" date="2010" name="Nature">
        <title>Genome sequencing and analysis of the model grass Brachypodium distachyon.</title>
        <authorList>
            <consortium name="International Brachypodium Initiative"/>
        </authorList>
    </citation>
    <scope>NUCLEOTIDE SEQUENCE [LARGE SCALE GENOMIC DNA]</scope>
    <source>
        <strain evidence="2 3">Bd21</strain>
    </source>
</reference>
<dbReference type="Proteomes" id="UP000008810">
    <property type="component" value="Chromosome 3"/>
</dbReference>
<name>I1I166_BRADI</name>
<evidence type="ECO:0000256" key="1">
    <source>
        <dbReference type="SAM" id="MobiDB-lite"/>
    </source>
</evidence>
<gene>
    <name evidence="3" type="primary">LOC100837576</name>
    <name evidence="2" type="ORF">BRADI_3g15780v3</name>
</gene>
<dbReference type="RefSeq" id="XP_003571427.2">
    <property type="nucleotide sequence ID" value="XM_003571379.4"/>
</dbReference>
<evidence type="ECO:0000313" key="3">
    <source>
        <dbReference type="EnsemblPlants" id="KQJ95206"/>
    </source>
</evidence>
<dbReference type="HOGENOM" id="CLU_2112258_0_0_1"/>
<dbReference type="EMBL" id="CM000882">
    <property type="protein sequence ID" value="KQJ95206.1"/>
    <property type="molecule type" value="Genomic_DNA"/>
</dbReference>
<protein>
    <submittedName>
        <fullName evidence="2 3">Uncharacterized protein</fullName>
    </submittedName>
</protein>
<reference evidence="3" key="3">
    <citation type="submission" date="2018-08" db="UniProtKB">
        <authorList>
            <consortium name="EnsemblPlants"/>
        </authorList>
    </citation>
    <scope>IDENTIFICATION</scope>
    <source>
        <strain evidence="3">cv. Bd21</strain>
    </source>
</reference>
<dbReference type="AlphaFoldDB" id="I1I166"/>
<dbReference type="KEGG" id="bdi:100837576"/>
<proteinExistence type="predicted"/>
<sequence>MMEEKSKLLVVDGDQAAAAMDLQEASSSPAPASSLLRYVAQACAGCLLRMCGGRDADAADGTADDPTPAGADGGGKTSEDLRINSELLQTRRSKARPKPPGNPREGRGGGGGSHN</sequence>
<organism evidence="2">
    <name type="scientific">Brachypodium distachyon</name>
    <name type="common">Purple false brome</name>
    <name type="synonym">Trachynia distachya</name>
    <dbReference type="NCBI Taxonomy" id="15368"/>
    <lineage>
        <taxon>Eukaryota</taxon>
        <taxon>Viridiplantae</taxon>
        <taxon>Streptophyta</taxon>
        <taxon>Embryophyta</taxon>
        <taxon>Tracheophyta</taxon>
        <taxon>Spermatophyta</taxon>
        <taxon>Magnoliopsida</taxon>
        <taxon>Liliopsida</taxon>
        <taxon>Poales</taxon>
        <taxon>Poaceae</taxon>
        <taxon>BOP clade</taxon>
        <taxon>Pooideae</taxon>
        <taxon>Stipodae</taxon>
        <taxon>Brachypodieae</taxon>
        <taxon>Brachypodium</taxon>
    </lineage>
</organism>
<evidence type="ECO:0000313" key="4">
    <source>
        <dbReference type="Proteomes" id="UP000008810"/>
    </source>
</evidence>
<dbReference type="EnsemblPlants" id="KQJ95206">
    <property type="protein sequence ID" value="KQJ95206"/>
    <property type="gene ID" value="BRADI_3g15780v3"/>
</dbReference>
<dbReference type="GeneID" id="100837576"/>
<feature type="region of interest" description="Disordered" evidence="1">
    <location>
        <begin position="54"/>
        <end position="115"/>
    </location>
</feature>
<keyword evidence="4" id="KW-1185">Reference proteome</keyword>
<feature type="compositionally biased region" description="Low complexity" evidence="1">
    <location>
        <begin position="59"/>
        <end position="70"/>
    </location>
</feature>
<evidence type="ECO:0000313" key="2">
    <source>
        <dbReference type="EMBL" id="KQJ95206.1"/>
    </source>
</evidence>
<dbReference type="Gramene" id="KQJ95206">
    <property type="protein sequence ID" value="KQJ95206"/>
    <property type="gene ID" value="BRADI_3g15780v3"/>
</dbReference>
<reference evidence="2" key="2">
    <citation type="submission" date="2017-06" db="EMBL/GenBank/DDBJ databases">
        <title>WGS assembly of Brachypodium distachyon.</title>
        <authorList>
            <consortium name="The International Brachypodium Initiative"/>
            <person name="Lucas S."/>
            <person name="Harmon-Smith M."/>
            <person name="Lail K."/>
            <person name="Tice H."/>
            <person name="Grimwood J."/>
            <person name="Bruce D."/>
            <person name="Barry K."/>
            <person name="Shu S."/>
            <person name="Lindquist E."/>
            <person name="Wang M."/>
            <person name="Pitluck S."/>
            <person name="Vogel J.P."/>
            <person name="Garvin D.F."/>
            <person name="Mockler T.C."/>
            <person name="Schmutz J."/>
            <person name="Rokhsar D."/>
            <person name="Bevan M.W."/>
        </authorList>
    </citation>
    <scope>NUCLEOTIDE SEQUENCE</scope>
    <source>
        <strain evidence="2">Bd21</strain>
    </source>
</reference>